<dbReference type="CTD" id="8742"/>
<evidence type="ECO:0000259" key="8">
    <source>
        <dbReference type="PROSITE" id="PS50049"/>
    </source>
</evidence>
<evidence type="ECO:0000313" key="9">
    <source>
        <dbReference type="Proteomes" id="UP001165780"/>
    </source>
</evidence>
<keyword evidence="9" id="KW-1185">Reference proteome</keyword>
<keyword evidence="5" id="KW-1015">Disulfide bond</keyword>
<dbReference type="AlphaFoldDB" id="A0A9V1DWW2"/>
<feature type="compositionally biased region" description="Low complexity" evidence="7">
    <location>
        <begin position="32"/>
        <end position="50"/>
    </location>
</feature>
<dbReference type="GO" id="GO:0006955">
    <property type="term" value="P:immune response"/>
    <property type="evidence" value="ECO:0007669"/>
    <property type="project" value="InterPro"/>
</dbReference>
<dbReference type="GeneID" id="109246087"/>
<dbReference type="GO" id="GO:0097191">
    <property type="term" value="P:extrinsic apoptotic signaling pathway"/>
    <property type="evidence" value="ECO:0007669"/>
    <property type="project" value="TreeGrafter"/>
</dbReference>
<evidence type="ECO:0000256" key="4">
    <source>
        <dbReference type="ARBA" id="ARBA00022525"/>
    </source>
</evidence>
<keyword evidence="3" id="KW-0202">Cytokine</keyword>
<keyword evidence="4" id="KW-0964">Secreted</keyword>
<dbReference type="Gene3D" id="2.60.120.40">
    <property type="match status" value="1"/>
</dbReference>
<feature type="domain" description="THD" evidence="8">
    <location>
        <begin position="202"/>
        <end position="343"/>
    </location>
</feature>
<evidence type="ECO:0000256" key="2">
    <source>
        <dbReference type="ARBA" id="ARBA00008670"/>
    </source>
</evidence>
<dbReference type="Proteomes" id="UP001165780">
    <property type="component" value="Unplaced"/>
</dbReference>
<reference evidence="10" key="1">
    <citation type="submission" date="2025-08" db="UniProtKB">
        <authorList>
            <consortium name="RefSeq"/>
        </authorList>
    </citation>
    <scope>IDENTIFICATION</scope>
    <source>
        <tissue evidence="10">Whole blood</tissue>
    </source>
</reference>
<feature type="region of interest" description="Disordered" evidence="7">
    <location>
        <begin position="133"/>
        <end position="196"/>
    </location>
</feature>
<evidence type="ECO:0000256" key="7">
    <source>
        <dbReference type="SAM" id="MobiDB-lite"/>
    </source>
</evidence>
<dbReference type="InterPro" id="IPR008983">
    <property type="entry name" value="Tumour_necrosis_fac-like_dom"/>
</dbReference>
<evidence type="ECO:0000313" key="10">
    <source>
        <dbReference type="RefSeq" id="XP_019269390.2"/>
    </source>
</evidence>
<dbReference type="GO" id="GO:0005164">
    <property type="term" value="F:tumor necrosis factor receptor binding"/>
    <property type="evidence" value="ECO:0007669"/>
    <property type="project" value="InterPro"/>
</dbReference>
<dbReference type="SMART" id="SM00207">
    <property type="entry name" value="TNF"/>
    <property type="match status" value="1"/>
</dbReference>
<dbReference type="Pfam" id="PF00229">
    <property type="entry name" value="TNF"/>
    <property type="match status" value="1"/>
</dbReference>
<name>A0A9V1DWW2_PANPR</name>
<sequence length="344" mass="36326">PPPTTPPRAGAPPANPGPAGARGRRRGPPPGVRAVHAPGRPRPGARAASGFLSAPLPGRVRRPSLSAARSARSPSLAPAGPGGGGGAAGTAPRPHGRAVGARGGGGSWGSRAPPCWPRSRWAWAWRSPASASCWPRSAWGAGPPPPAQEPSQGELVAEEDPDPPEMNLQIEESRDAGPFLKRLARPRRSAPKGRKARARRAIAAHYEVHPRPGQDGAQAGVDGTVSGWEEAKINSSNPLRYDRQSGEFTVTRAGLYYLYSQVHFDEGKAVYLKLDLLVDDALALRCLEEFSATAASSPGSQVRLCHVSGLLPLRPGSSLRIRTLPWAHLKAAPFLTYFGLFQVH</sequence>
<dbReference type="PANTHER" id="PTHR15151:SF20">
    <property type="entry name" value="TUMOR NECROSIS FACTOR LIGAND SUPERFAMILY MEMBER 12"/>
    <property type="match status" value="1"/>
</dbReference>
<dbReference type="InterPro" id="IPR051748">
    <property type="entry name" value="TNF_Ligand_Superfamily"/>
</dbReference>
<feature type="compositionally biased region" description="Pro residues" evidence="7">
    <location>
        <begin position="1"/>
        <end position="16"/>
    </location>
</feature>
<evidence type="ECO:0000256" key="3">
    <source>
        <dbReference type="ARBA" id="ARBA00022514"/>
    </source>
</evidence>
<feature type="compositionally biased region" description="Low complexity" evidence="7">
    <location>
        <begin position="89"/>
        <end position="100"/>
    </location>
</feature>
<accession>A0A9V1DWW2</accession>
<gene>
    <name evidence="10" type="primary">TNFSF12</name>
</gene>
<keyword evidence="6" id="KW-0325">Glycoprotein</keyword>
<proteinExistence type="inferred from homology"/>
<feature type="non-terminal residue" evidence="10">
    <location>
        <position position="1"/>
    </location>
</feature>
<comment type="subcellular location">
    <subcellularLocation>
        <location evidence="1">Secreted</location>
    </subcellularLocation>
</comment>
<feature type="region of interest" description="Disordered" evidence="7">
    <location>
        <begin position="1"/>
        <end position="113"/>
    </location>
</feature>
<dbReference type="RefSeq" id="XP_019269390.2">
    <property type="nucleotide sequence ID" value="XM_019413845.2"/>
</dbReference>
<protein>
    <submittedName>
        <fullName evidence="10">Tumor necrosis factor ligand superfamily member 12</fullName>
    </submittedName>
</protein>
<dbReference type="InterPro" id="IPR006052">
    <property type="entry name" value="TNF_dom"/>
</dbReference>
<feature type="compositionally biased region" description="Basic residues" evidence="7">
    <location>
        <begin position="182"/>
        <end position="196"/>
    </location>
</feature>
<dbReference type="GO" id="GO:0005615">
    <property type="term" value="C:extracellular space"/>
    <property type="evidence" value="ECO:0007669"/>
    <property type="project" value="UniProtKB-KW"/>
</dbReference>
<evidence type="ECO:0000256" key="5">
    <source>
        <dbReference type="ARBA" id="ARBA00023157"/>
    </source>
</evidence>
<feature type="compositionally biased region" description="Low complexity" evidence="7">
    <location>
        <begin position="63"/>
        <end position="79"/>
    </location>
</feature>
<dbReference type="CDD" id="cd00184">
    <property type="entry name" value="TNF"/>
    <property type="match status" value="1"/>
</dbReference>
<dbReference type="PROSITE" id="PS50049">
    <property type="entry name" value="THD_2"/>
    <property type="match status" value="1"/>
</dbReference>
<dbReference type="SUPFAM" id="SSF49842">
    <property type="entry name" value="TNF-like"/>
    <property type="match status" value="1"/>
</dbReference>
<dbReference type="KEGG" id="ppad:109246087"/>
<evidence type="ECO:0000256" key="1">
    <source>
        <dbReference type="ARBA" id="ARBA00004613"/>
    </source>
</evidence>
<comment type="similarity">
    <text evidence="2">Belongs to the tumor necrosis factor family.</text>
</comment>
<organism evidence="9 10">
    <name type="scientific">Panthera pardus</name>
    <name type="common">Leopard</name>
    <name type="synonym">Felis pardus</name>
    <dbReference type="NCBI Taxonomy" id="9691"/>
    <lineage>
        <taxon>Eukaryota</taxon>
        <taxon>Metazoa</taxon>
        <taxon>Chordata</taxon>
        <taxon>Craniata</taxon>
        <taxon>Vertebrata</taxon>
        <taxon>Euteleostomi</taxon>
        <taxon>Mammalia</taxon>
        <taxon>Eutheria</taxon>
        <taxon>Laurasiatheria</taxon>
        <taxon>Carnivora</taxon>
        <taxon>Feliformia</taxon>
        <taxon>Felidae</taxon>
        <taxon>Pantherinae</taxon>
        <taxon>Panthera</taxon>
    </lineage>
</organism>
<dbReference type="GO" id="GO:0016020">
    <property type="term" value="C:membrane"/>
    <property type="evidence" value="ECO:0007669"/>
    <property type="project" value="InterPro"/>
</dbReference>
<dbReference type="PANTHER" id="PTHR15151">
    <property type="entry name" value="PROTEIN EIGER"/>
    <property type="match status" value="1"/>
</dbReference>
<dbReference type="GO" id="GO:0005125">
    <property type="term" value="F:cytokine activity"/>
    <property type="evidence" value="ECO:0007669"/>
    <property type="project" value="UniProtKB-KW"/>
</dbReference>
<evidence type="ECO:0000256" key="6">
    <source>
        <dbReference type="ARBA" id="ARBA00023180"/>
    </source>
</evidence>